<organism evidence="2">
    <name type="scientific">Tanacetum cinerariifolium</name>
    <name type="common">Dalmatian daisy</name>
    <name type="synonym">Chrysanthemum cinerariifolium</name>
    <dbReference type="NCBI Taxonomy" id="118510"/>
    <lineage>
        <taxon>Eukaryota</taxon>
        <taxon>Viridiplantae</taxon>
        <taxon>Streptophyta</taxon>
        <taxon>Embryophyta</taxon>
        <taxon>Tracheophyta</taxon>
        <taxon>Spermatophyta</taxon>
        <taxon>Magnoliopsida</taxon>
        <taxon>eudicotyledons</taxon>
        <taxon>Gunneridae</taxon>
        <taxon>Pentapetalae</taxon>
        <taxon>asterids</taxon>
        <taxon>campanulids</taxon>
        <taxon>Asterales</taxon>
        <taxon>Asteraceae</taxon>
        <taxon>Asteroideae</taxon>
        <taxon>Anthemideae</taxon>
        <taxon>Anthemidinae</taxon>
        <taxon>Tanacetum</taxon>
    </lineage>
</organism>
<name>A0A699L802_TANCI</name>
<protein>
    <submittedName>
        <fullName evidence="2">Uncharacterized protein</fullName>
    </submittedName>
</protein>
<sequence length="354" mass="39785">MGEFGQITHTHMYAVPFHTRKVFTTLRVNSSSFSGRTVPLFDSMLVHQGEGSGTLTKPHHTPSPESPQSPQHDLSSSIHPLVTTATIPTVLLLITPYLGNTPGELGLLSPQLFLLLQMSLHLLWGMTVKSSLETGDEAGVDKSTERGSNDTEDLVNVLTSLDAASILTSKVQMVNVPPVAEVPTVSVPTGSGMVPTASLIFTTASVVTPYSRRKGKEKMLVKEDQRMNEQIFRDAEIARIHVEEELQMLIDSLDRNNETVAKYLQEYEQFVEDLSIEERIELINDLVKYQDNYAKVLKEYLNQLWTLVKETLSIRQATNDKEKELWVDLKRLYEPDVEDQPWTQTQALMHDPVE</sequence>
<gene>
    <name evidence="2" type="ORF">Tci_700981</name>
</gene>
<reference evidence="2" key="1">
    <citation type="journal article" date="2019" name="Sci. Rep.">
        <title>Draft genome of Tanacetum cinerariifolium, the natural source of mosquito coil.</title>
        <authorList>
            <person name="Yamashiro T."/>
            <person name="Shiraishi A."/>
            <person name="Satake H."/>
            <person name="Nakayama K."/>
        </authorList>
    </citation>
    <scope>NUCLEOTIDE SEQUENCE</scope>
</reference>
<feature type="region of interest" description="Disordered" evidence="1">
    <location>
        <begin position="49"/>
        <end position="76"/>
    </location>
</feature>
<evidence type="ECO:0000256" key="1">
    <source>
        <dbReference type="SAM" id="MobiDB-lite"/>
    </source>
</evidence>
<dbReference type="AlphaFoldDB" id="A0A699L802"/>
<comment type="caution">
    <text evidence="2">The sequence shown here is derived from an EMBL/GenBank/DDBJ whole genome shotgun (WGS) entry which is preliminary data.</text>
</comment>
<dbReference type="EMBL" id="BKCJ010594241">
    <property type="protein sequence ID" value="GFB29010.1"/>
    <property type="molecule type" value="Genomic_DNA"/>
</dbReference>
<feature type="compositionally biased region" description="Polar residues" evidence="1">
    <location>
        <begin position="66"/>
        <end position="76"/>
    </location>
</feature>
<evidence type="ECO:0000313" key="2">
    <source>
        <dbReference type="EMBL" id="GFB29010.1"/>
    </source>
</evidence>
<accession>A0A699L802</accession>
<proteinExistence type="predicted"/>